<dbReference type="InterPro" id="IPR003660">
    <property type="entry name" value="HAMP_dom"/>
</dbReference>
<dbReference type="GO" id="GO:0005886">
    <property type="term" value="C:plasma membrane"/>
    <property type="evidence" value="ECO:0007669"/>
    <property type="project" value="TreeGrafter"/>
</dbReference>
<reference evidence="14 15" key="1">
    <citation type="submission" date="2018-04" db="EMBL/GenBank/DDBJ databases">
        <title>Genomic Encyclopedia of Type Strains, Phase III (KMG-III): the genomes of soil and plant-associated and newly described type strains.</title>
        <authorList>
            <person name="Whitman W."/>
        </authorList>
    </citation>
    <scope>NUCLEOTIDE SEQUENCE [LARGE SCALE GENOMIC DNA]</scope>
    <source>
        <strain evidence="14 15">NW12</strain>
    </source>
</reference>
<keyword evidence="10 11" id="KW-0472">Membrane</keyword>
<feature type="domain" description="Histidine kinase" evidence="12">
    <location>
        <begin position="237"/>
        <end position="447"/>
    </location>
</feature>
<evidence type="ECO:0000256" key="7">
    <source>
        <dbReference type="ARBA" id="ARBA00022777"/>
    </source>
</evidence>
<evidence type="ECO:0000256" key="3">
    <source>
        <dbReference type="ARBA" id="ARBA00012438"/>
    </source>
</evidence>
<dbReference type="InterPro" id="IPR036097">
    <property type="entry name" value="HisK_dim/P_sf"/>
</dbReference>
<dbReference type="SMART" id="SM00387">
    <property type="entry name" value="HATPase_c"/>
    <property type="match status" value="1"/>
</dbReference>
<evidence type="ECO:0000256" key="10">
    <source>
        <dbReference type="ARBA" id="ARBA00023136"/>
    </source>
</evidence>
<dbReference type="SUPFAM" id="SSF55874">
    <property type="entry name" value="ATPase domain of HSP90 chaperone/DNA topoisomerase II/histidine kinase"/>
    <property type="match status" value="1"/>
</dbReference>
<dbReference type="SMART" id="SM00304">
    <property type="entry name" value="HAMP"/>
    <property type="match status" value="1"/>
</dbReference>
<dbReference type="InterPro" id="IPR050428">
    <property type="entry name" value="TCS_sensor_his_kinase"/>
</dbReference>
<dbReference type="PANTHER" id="PTHR45436:SF8">
    <property type="entry name" value="HISTIDINE KINASE"/>
    <property type="match status" value="1"/>
</dbReference>
<evidence type="ECO:0000259" key="12">
    <source>
        <dbReference type="PROSITE" id="PS50109"/>
    </source>
</evidence>
<dbReference type="PANTHER" id="PTHR45436">
    <property type="entry name" value="SENSOR HISTIDINE KINASE YKOH"/>
    <property type="match status" value="1"/>
</dbReference>
<keyword evidence="15" id="KW-1185">Reference proteome</keyword>
<dbReference type="RefSeq" id="WP_056406241.1">
    <property type="nucleotide sequence ID" value="NZ_CP098762.1"/>
</dbReference>
<dbReference type="InterPro" id="IPR003594">
    <property type="entry name" value="HATPase_dom"/>
</dbReference>
<dbReference type="AlphaFoldDB" id="A0A2T4YSK7"/>
<comment type="subcellular location">
    <subcellularLocation>
        <location evidence="2">Membrane</location>
    </subcellularLocation>
</comment>
<dbReference type="EC" id="2.7.13.3" evidence="3"/>
<evidence type="ECO:0000256" key="2">
    <source>
        <dbReference type="ARBA" id="ARBA00004370"/>
    </source>
</evidence>
<keyword evidence="6 11" id="KW-0812">Transmembrane</keyword>
<dbReference type="PROSITE" id="PS50885">
    <property type="entry name" value="HAMP"/>
    <property type="match status" value="1"/>
</dbReference>
<dbReference type="InterPro" id="IPR004358">
    <property type="entry name" value="Sig_transdc_His_kin-like_C"/>
</dbReference>
<name>A0A2T4YSK7_9SPHN</name>
<evidence type="ECO:0000256" key="11">
    <source>
        <dbReference type="SAM" id="Phobius"/>
    </source>
</evidence>
<feature type="domain" description="HAMP" evidence="13">
    <location>
        <begin position="175"/>
        <end position="229"/>
    </location>
</feature>
<evidence type="ECO:0000256" key="1">
    <source>
        <dbReference type="ARBA" id="ARBA00000085"/>
    </source>
</evidence>
<comment type="catalytic activity">
    <reaction evidence="1">
        <text>ATP + protein L-histidine = ADP + protein N-phospho-L-histidine.</text>
        <dbReference type="EC" id="2.7.13.3"/>
    </reaction>
</comment>
<keyword evidence="8 11" id="KW-1133">Transmembrane helix</keyword>
<dbReference type="PRINTS" id="PR00344">
    <property type="entry name" value="BCTRLSENSOR"/>
</dbReference>
<evidence type="ECO:0000259" key="13">
    <source>
        <dbReference type="PROSITE" id="PS50885"/>
    </source>
</evidence>
<dbReference type="Gene3D" id="3.30.565.10">
    <property type="entry name" value="Histidine kinase-like ATPase, C-terminal domain"/>
    <property type="match status" value="1"/>
</dbReference>
<evidence type="ECO:0000313" key="15">
    <source>
        <dbReference type="Proteomes" id="UP000240996"/>
    </source>
</evidence>
<dbReference type="Pfam" id="PF02518">
    <property type="entry name" value="HATPase_c"/>
    <property type="match status" value="1"/>
</dbReference>
<evidence type="ECO:0000256" key="4">
    <source>
        <dbReference type="ARBA" id="ARBA00022553"/>
    </source>
</evidence>
<organism evidence="14 15">
    <name type="scientific">Sphingomonas aerolata</name>
    <dbReference type="NCBI Taxonomy" id="185951"/>
    <lineage>
        <taxon>Bacteria</taxon>
        <taxon>Pseudomonadati</taxon>
        <taxon>Pseudomonadota</taxon>
        <taxon>Alphaproteobacteria</taxon>
        <taxon>Sphingomonadales</taxon>
        <taxon>Sphingomonadaceae</taxon>
        <taxon>Sphingomonas</taxon>
    </lineage>
</organism>
<dbReference type="Proteomes" id="UP000240996">
    <property type="component" value="Unassembled WGS sequence"/>
</dbReference>
<dbReference type="EMBL" id="PZZN01000001">
    <property type="protein sequence ID" value="PTM46786.1"/>
    <property type="molecule type" value="Genomic_DNA"/>
</dbReference>
<keyword evidence="9" id="KW-0902">Two-component regulatory system</keyword>
<evidence type="ECO:0000256" key="6">
    <source>
        <dbReference type="ARBA" id="ARBA00022692"/>
    </source>
</evidence>
<dbReference type="GO" id="GO:0000155">
    <property type="term" value="F:phosphorelay sensor kinase activity"/>
    <property type="evidence" value="ECO:0007669"/>
    <property type="project" value="InterPro"/>
</dbReference>
<dbReference type="CDD" id="cd00075">
    <property type="entry name" value="HATPase"/>
    <property type="match status" value="1"/>
</dbReference>
<evidence type="ECO:0000256" key="9">
    <source>
        <dbReference type="ARBA" id="ARBA00023012"/>
    </source>
</evidence>
<dbReference type="PROSITE" id="PS50109">
    <property type="entry name" value="HIS_KIN"/>
    <property type="match status" value="1"/>
</dbReference>
<feature type="transmembrane region" description="Helical" evidence="11">
    <location>
        <begin position="154"/>
        <end position="177"/>
    </location>
</feature>
<dbReference type="InterPro" id="IPR036890">
    <property type="entry name" value="HATPase_C_sf"/>
</dbReference>
<accession>A0A2T4YSK7</accession>
<dbReference type="SUPFAM" id="SSF47384">
    <property type="entry name" value="Homodimeric domain of signal transducing histidine kinase"/>
    <property type="match status" value="1"/>
</dbReference>
<dbReference type="InterPro" id="IPR005467">
    <property type="entry name" value="His_kinase_dom"/>
</dbReference>
<protein>
    <recommendedName>
        <fullName evidence="3">histidine kinase</fullName>
        <ecNumber evidence="3">2.7.13.3</ecNumber>
    </recommendedName>
</protein>
<feature type="transmembrane region" description="Helical" evidence="11">
    <location>
        <begin position="6"/>
        <end position="29"/>
    </location>
</feature>
<evidence type="ECO:0000256" key="5">
    <source>
        <dbReference type="ARBA" id="ARBA00022679"/>
    </source>
</evidence>
<dbReference type="Gene3D" id="6.10.340.10">
    <property type="match status" value="1"/>
</dbReference>
<proteinExistence type="predicted"/>
<sequence>MRLSVTARIALLAIMLSLVSNLALIGFVWKQTSADAIDAIRRETTEQSDALRTVWQVGGIPELRQAIGEAVSPGDVSLVLALVDADGRTVQGVAPARLTVPLRMTRFRIARLGDDALWNARETGYALYPIGRQWLLTGRNLDLIAAEERAMERALAFAITLSLALGIVGGLVLARYVGRRLDGIASVVEAAGEGDLSRRVAVVAGGGDAFDRLAARLNVMLSKLEGVMAELRVVTDSLAHDLRSPLARLRTKTEQAVLIADPDAREVALGGLLTETDLVMRMLTMVIEISRSGSVSRDRFIQVSPANLLEEIGELYAPVAEDAGLSFVVAIDDRPPAMALHRELLSQAITNMIDNALRHGASGGTVTLRLIERGDGVAIQVEDRGPGIAVADRAQALKRFGRLDSARTTPGAGLGMALVEAVARLHDGRFELGDNAPGLVARIVLPV</sequence>
<evidence type="ECO:0000313" key="14">
    <source>
        <dbReference type="EMBL" id="PTM46786.1"/>
    </source>
</evidence>
<keyword evidence="7 14" id="KW-0418">Kinase</keyword>
<evidence type="ECO:0000256" key="8">
    <source>
        <dbReference type="ARBA" id="ARBA00022989"/>
    </source>
</evidence>
<keyword evidence="5" id="KW-0808">Transferase</keyword>
<gene>
    <name evidence="14" type="ORF">C8J24_0160</name>
</gene>
<keyword evidence="4" id="KW-0597">Phosphoprotein</keyword>
<comment type="caution">
    <text evidence="14">The sequence shown here is derived from an EMBL/GenBank/DDBJ whole genome shotgun (WGS) entry which is preliminary data.</text>
</comment>
<dbReference type="GeneID" id="93689105"/>